<dbReference type="AlphaFoldDB" id="A0AAE1EB50"/>
<name>A0AAE1EB50_9GAST</name>
<feature type="coiled-coil region" evidence="1">
    <location>
        <begin position="166"/>
        <end position="193"/>
    </location>
</feature>
<dbReference type="Proteomes" id="UP001283361">
    <property type="component" value="Unassembled WGS sequence"/>
</dbReference>
<organism evidence="2 3">
    <name type="scientific">Elysia crispata</name>
    <name type="common">lettuce slug</name>
    <dbReference type="NCBI Taxonomy" id="231223"/>
    <lineage>
        <taxon>Eukaryota</taxon>
        <taxon>Metazoa</taxon>
        <taxon>Spiralia</taxon>
        <taxon>Lophotrochozoa</taxon>
        <taxon>Mollusca</taxon>
        <taxon>Gastropoda</taxon>
        <taxon>Heterobranchia</taxon>
        <taxon>Euthyneura</taxon>
        <taxon>Panpulmonata</taxon>
        <taxon>Sacoglossa</taxon>
        <taxon>Placobranchoidea</taxon>
        <taxon>Plakobranchidae</taxon>
        <taxon>Elysia</taxon>
    </lineage>
</organism>
<proteinExistence type="predicted"/>
<evidence type="ECO:0000256" key="1">
    <source>
        <dbReference type="SAM" id="Coils"/>
    </source>
</evidence>
<comment type="caution">
    <text evidence="2">The sequence shown here is derived from an EMBL/GenBank/DDBJ whole genome shotgun (WGS) entry which is preliminary data.</text>
</comment>
<protein>
    <submittedName>
        <fullName evidence="2">Uncharacterized protein</fullName>
    </submittedName>
</protein>
<keyword evidence="3" id="KW-1185">Reference proteome</keyword>
<dbReference type="EMBL" id="JAWDGP010000451">
    <property type="protein sequence ID" value="KAK3800522.1"/>
    <property type="molecule type" value="Genomic_DNA"/>
</dbReference>
<gene>
    <name evidence="2" type="ORF">RRG08_048727</name>
</gene>
<keyword evidence="1" id="KW-0175">Coiled coil</keyword>
<reference evidence="2" key="1">
    <citation type="journal article" date="2023" name="G3 (Bethesda)">
        <title>A reference genome for the long-term kleptoplast-retaining sea slug Elysia crispata morphotype clarki.</title>
        <authorList>
            <person name="Eastman K.E."/>
            <person name="Pendleton A.L."/>
            <person name="Shaikh M.A."/>
            <person name="Suttiyut T."/>
            <person name="Ogas R."/>
            <person name="Tomko P."/>
            <person name="Gavelis G."/>
            <person name="Widhalm J.R."/>
            <person name="Wisecaver J.H."/>
        </authorList>
    </citation>
    <scope>NUCLEOTIDE SEQUENCE</scope>
    <source>
        <strain evidence="2">ECLA1</strain>
    </source>
</reference>
<accession>A0AAE1EB50</accession>
<evidence type="ECO:0000313" key="2">
    <source>
        <dbReference type="EMBL" id="KAK3800522.1"/>
    </source>
</evidence>
<sequence length="227" mass="26307">MATSTNLSRRDLKQEHRKCRQLFQELQDKLLTLRTTLNRFADGYIESEAFFPWKRSKVLNELVQSITSDSIMQDVRKCVEDSNICPAESEQPKASIPELLTKIDTINALQTTKASANQGQGDGEKRPLIKSKGKRLFRRLQKISGFSTPHVQNEDVMTTERLQFCLRTLERQIKSLHEDFERLHAALNKLSLEYASVRAQCFCCRYFNLKRIIETAIEETDAETQYE</sequence>
<evidence type="ECO:0000313" key="3">
    <source>
        <dbReference type="Proteomes" id="UP001283361"/>
    </source>
</evidence>